<dbReference type="InterPro" id="IPR036942">
    <property type="entry name" value="Beta-barrel_TonB_sf"/>
</dbReference>
<dbReference type="InterPro" id="IPR012910">
    <property type="entry name" value="Plug_dom"/>
</dbReference>
<evidence type="ECO:0000313" key="10">
    <source>
        <dbReference type="EMBL" id="QOP42751.1"/>
    </source>
</evidence>
<evidence type="ECO:0000259" key="9">
    <source>
        <dbReference type="Pfam" id="PF07715"/>
    </source>
</evidence>
<dbReference type="AlphaFoldDB" id="A0A7M1AZ69"/>
<dbReference type="PROSITE" id="PS52016">
    <property type="entry name" value="TONB_DEPENDENT_REC_3"/>
    <property type="match status" value="1"/>
</dbReference>
<name>A0A7M1AZ69_9BACT</name>
<comment type="similarity">
    <text evidence="8">Belongs to the TonB-dependent receptor family.</text>
</comment>
<feature type="domain" description="TonB-dependent receptor plug" evidence="9">
    <location>
        <begin position="36"/>
        <end position="141"/>
    </location>
</feature>
<dbReference type="Pfam" id="PF07715">
    <property type="entry name" value="Plug"/>
    <property type="match status" value="1"/>
</dbReference>
<keyword evidence="3 8" id="KW-1134">Transmembrane beta strand</keyword>
<evidence type="ECO:0000313" key="11">
    <source>
        <dbReference type="Proteomes" id="UP000593719"/>
    </source>
</evidence>
<sequence>MRFLFLIGLCTALFSQELHSLLDAYKKESDLSKVTKRDTSGFLEIYTREDLERMQAHNLLDVLKTVPGLYLKRGANNLTLFTTASAQSTPVTFSRIYINDHDMTSSSFGSGFLIWGEMPIEYIDHIEIYKATSSMEFGNENASIIVKLYTKDAARDNGSKVRMIGDSRGGYDANIYTTDITKNGISYFAYANSDDIRRKTYHNTYNNKTYDFKSDKKGYNLYGSLGYKDYKLEFGKYSKKNDSFIGIGTYKTPEGGGLDAQQFYIHLSKKFPERLKLQISYDNLEYSRQYNDENGIRIANAPLINSYNIKFNDDIFSVILEKKFQNDANTLFIGSFYKYKAFTAQGDYYDTTLTYRHRNQLSNSLNLVSIYAEDTYAINDTTHILASVKGDFFRYQKDVKSQNEYLAKIGFVKAAGRTRFKFSYSKTYIPLAFYQLYNPENIPYRANPQLNAPKMDLFTTGVYYQDQTKKHKFSLEFVHATLKDTLVYDPSTANGWVNSKEDIYKELLEIGYRYKFDLDNKIVCNIDFGRNSKDINFSPAFETTIRAYNRYRKFDFYNELIYRTSYTLYDIYTKASLDFTSAVKYNYSNDFSIGIRGENILNRGFTLPYKGISYTIPVTDQKFFLNVEYTF</sequence>
<dbReference type="KEGG" id="ssei:FJR45_01795"/>
<dbReference type="SUPFAM" id="SSF56935">
    <property type="entry name" value="Porins"/>
    <property type="match status" value="1"/>
</dbReference>
<proteinExistence type="inferred from homology"/>
<keyword evidence="2 8" id="KW-0813">Transport</keyword>
<comment type="subcellular location">
    <subcellularLocation>
        <location evidence="1 8">Cell outer membrane</location>
        <topology evidence="1 8">Multi-pass membrane protein</topology>
    </subcellularLocation>
</comment>
<evidence type="ECO:0000256" key="3">
    <source>
        <dbReference type="ARBA" id="ARBA00022452"/>
    </source>
</evidence>
<dbReference type="InterPro" id="IPR039426">
    <property type="entry name" value="TonB-dep_rcpt-like"/>
</dbReference>
<dbReference type="RefSeq" id="WP_193151086.1">
    <property type="nucleotide sequence ID" value="NZ_CP041235.1"/>
</dbReference>
<protein>
    <recommendedName>
        <fullName evidence="9">TonB-dependent receptor plug domain-containing protein</fullName>
    </recommendedName>
</protein>
<dbReference type="PANTHER" id="PTHR30069">
    <property type="entry name" value="TONB-DEPENDENT OUTER MEMBRANE RECEPTOR"/>
    <property type="match status" value="1"/>
</dbReference>
<keyword evidence="7 8" id="KW-0998">Cell outer membrane</keyword>
<evidence type="ECO:0000256" key="6">
    <source>
        <dbReference type="ARBA" id="ARBA00023136"/>
    </source>
</evidence>
<evidence type="ECO:0000256" key="1">
    <source>
        <dbReference type="ARBA" id="ARBA00004571"/>
    </source>
</evidence>
<organism evidence="10 11">
    <name type="scientific">Sulfurimonas sediminis</name>
    <dbReference type="NCBI Taxonomy" id="2590020"/>
    <lineage>
        <taxon>Bacteria</taxon>
        <taxon>Pseudomonadati</taxon>
        <taxon>Campylobacterota</taxon>
        <taxon>Epsilonproteobacteria</taxon>
        <taxon>Campylobacterales</taxon>
        <taxon>Sulfurimonadaceae</taxon>
        <taxon>Sulfurimonas</taxon>
    </lineage>
</organism>
<dbReference type="EMBL" id="CP041235">
    <property type="protein sequence ID" value="QOP42751.1"/>
    <property type="molecule type" value="Genomic_DNA"/>
</dbReference>
<keyword evidence="6 8" id="KW-0472">Membrane</keyword>
<reference evidence="10 11" key="1">
    <citation type="submission" date="2019-06" db="EMBL/GenBank/DDBJ databases">
        <title>Sulfurimonas gotlandica sp. nov., a chemoautotrophic and psychrotolerant epsilonproteobacterium isolated from a pelagic redoxcline, and an emended description of the genus Sulfurimonas.</title>
        <authorList>
            <person name="Wang S."/>
            <person name="Jiang L."/>
            <person name="Shao Z."/>
        </authorList>
    </citation>
    <scope>NUCLEOTIDE SEQUENCE [LARGE SCALE GENOMIC DNA]</scope>
    <source>
        <strain evidence="10 11">S2-6</strain>
    </source>
</reference>
<keyword evidence="5" id="KW-0732">Signal</keyword>
<dbReference type="GO" id="GO:0015344">
    <property type="term" value="F:siderophore uptake transmembrane transporter activity"/>
    <property type="evidence" value="ECO:0007669"/>
    <property type="project" value="TreeGrafter"/>
</dbReference>
<dbReference type="PANTHER" id="PTHR30069:SF29">
    <property type="entry name" value="HEMOGLOBIN AND HEMOGLOBIN-HAPTOGLOBIN-BINDING PROTEIN 1-RELATED"/>
    <property type="match status" value="1"/>
</dbReference>
<keyword evidence="11" id="KW-1185">Reference proteome</keyword>
<evidence type="ECO:0000256" key="8">
    <source>
        <dbReference type="PROSITE-ProRule" id="PRU01360"/>
    </source>
</evidence>
<evidence type="ECO:0000256" key="5">
    <source>
        <dbReference type="ARBA" id="ARBA00022729"/>
    </source>
</evidence>
<evidence type="ECO:0000256" key="4">
    <source>
        <dbReference type="ARBA" id="ARBA00022692"/>
    </source>
</evidence>
<keyword evidence="4 8" id="KW-0812">Transmembrane</keyword>
<evidence type="ECO:0000256" key="7">
    <source>
        <dbReference type="ARBA" id="ARBA00023237"/>
    </source>
</evidence>
<dbReference type="GO" id="GO:0009279">
    <property type="term" value="C:cell outer membrane"/>
    <property type="evidence" value="ECO:0007669"/>
    <property type="project" value="UniProtKB-SubCell"/>
</dbReference>
<dbReference type="GO" id="GO:0044718">
    <property type="term" value="P:siderophore transmembrane transport"/>
    <property type="evidence" value="ECO:0007669"/>
    <property type="project" value="TreeGrafter"/>
</dbReference>
<dbReference type="Gene3D" id="2.40.170.20">
    <property type="entry name" value="TonB-dependent receptor, beta-barrel domain"/>
    <property type="match status" value="1"/>
</dbReference>
<evidence type="ECO:0000256" key="2">
    <source>
        <dbReference type="ARBA" id="ARBA00022448"/>
    </source>
</evidence>
<gene>
    <name evidence="10" type="ORF">FJR45_01795</name>
</gene>
<dbReference type="Proteomes" id="UP000593719">
    <property type="component" value="Chromosome"/>
</dbReference>
<accession>A0A7M1AZ69</accession>